<keyword evidence="1" id="KW-0472">Membrane</keyword>
<evidence type="ECO:0000313" key="2">
    <source>
        <dbReference type="EMBL" id="WFN96475.1"/>
    </source>
</evidence>
<keyword evidence="3" id="KW-1185">Reference proteome</keyword>
<name>A0ABY8GG46_EDWIC</name>
<reference evidence="2 3" key="1">
    <citation type="submission" date="2022-02" db="EMBL/GenBank/DDBJ databases">
        <title>Phenotypic, genotypic and serological characterization of Edwardsiella ictaluri from catfish and ornamental fish species.</title>
        <authorList>
            <person name="Rose D."/>
            <person name="Tekedar H.C."/>
            <person name="Waldbieser G.C."/>
            <person name="Aarattuthodi S."/>
            <person name="Griffin M.J."/>
        </authorList>
    </citation>
    <scope>NUCLEOTIDE SEQUENCE [LARGE SCALE GENOMIC DNA]</scope>
    <source>
        <strain evidence="2 3">13 TAL-140 K3</strain>
    </source>
</reference>
<keyword evidence="1" id="KW-0812">Transmembrane</keyword>
<dbReference type="EMBL" id="CP092014">
    <property type="protein sequence ID" value="WFN96475.1"/>
    <property type="molecule type" value="Genomic_DNA"/>
</dbReference>
<feature type="transmembrane region" description="Helical" evidence="1">
    <location>
        <begin position="48"/>
        <end position="69"/>
    </location>
</feature>
<protein>
    <submittedName>
        <fullName evidence="2">Uncharacterized protein</fullName>
    </submittedName>
</protein>
<sequence>MAVNIASHTQNKQANRFVDSPIVNCAIAVARENNIDVLMNEDRLSNGLYSKLSSIFSIGVPVALLYISLYS</sequence>
<evidence type="ECO:0000313" key="3">
    <source>
        <dbReference type="Proteomes" id="UP001222680"/>
    </source>
</evidence>
<gene>
    <name evidence="2" type="ORF">MAY91_17490</name>
</gene>
<dbReference type="Proteomes" id="UP001222680">
    <property type="component" value="Chromosome"/>
</dbReference>
<organism evidence="2 3">
    <name type="scientific">Edwardsiella ictaluri</name>
    <dbReference type="NCBI Taxonomy" id="67780"/>
    <lineage>
        <taxon>Bacteria</taxon>
        <taxon>Pseudomonadati</taxon>
        <taxon>Pseudomonadota</taxon>
        <taxon>Gammaproteobacteria</taxon>
        <taxon>Enterobacterales</taxon>
        <taxon>Hafniaceae</taxon>
        <taxon>Edwardsiella</taxon>
    </lineage>
</organism>
<accession>A0ABY8GG46</accession>
<proteinExistence type="predicted"/>
<evidence type="ECO:0000256" key="1">
    <source>
        <dbReference type="SAM" id="Phobius"/>
    </source>
</evidence>
<keyword evidence="1" id="KW-1133">Transmembrane helix</keyword>